<dbReference type="Proteomes" id="UP000812270">
    <property type="component" value="Unassembled WGS sequence"/>
</dbReference>
<keyword evidence="2" id="KW-1185">Reference proteome</keyword>
<reference evidence="1" key="1">
    <citation type="submission" date="2021-06" db="EMBL/GenBank/DDBJ databases">
        <authorList>
            <person name="Huq M.A."/>
        </authorList>
    </citation>
    <scope>NUCLEOTIDE SEQUENCE</scope>
    <source>
        <strain evidence="1">MAH-26</strain>
    </source>
</reference>
<accession>A0A9E2SCR1</accession>
<dbReference type="Pfam" id="PF22028">
    <property type="entry name" value="DUF6934"/>
    <property type="match status" value="1"/>
</dbReference>
<dbReference type="EMBL" id="JAHSPG010000018">
    <property type="protein sequence ID" value="MBV4360221.1"/>
    <property type="molecule type" value="Genomic_DNA"/>
</dbReference>
<name>A0A9E2SCR1_9BACT</name>
<sequence length="163" mass="18848">MNLDKYETTASKSLMVFEFYSIGPKGKIKKKIEFNRFSETSNVYNICFGDVDANGEIDDLAITDNNDRQKVLATVAAVAVKFLEKYPDKYVYASGSTKARSRLYKIGISKNLDEILNTFDLYGYDNKWEPFVKGKHYLEFLIQLKIKTLPLKNDEEKRKTRTN</sequence>
<dbReference type="AlphaFoldDB" id="A0A9E2SCR1"/>
<dbReference type="RefSeq" id="WP_217794491.1">
    <property type="nucleotide sequence ID" value="NZ_JAHSPG010000018.1"/>
</dbReference>
<dbReference type="InterPro" id="IPR053865">
    <property type="entry name" value="DUF6934"/>
</dbReference>
<comment type="caution">
    <text evidence="1">The sequence shown here is derived from an EMBL/GenBank/DDBJ whole genome shotgun (WGS) entry which is preliminary data.</text>
</comment>
<proteinExistence type="predicted"/>
<gene>
    <name evidence="1" type="ORF">KTO63_23855</name>
</gene>
<organism evidence="1 2">
    <name type="scientific">Pinibacter aurantiacus</name>
    <dbReference type="NCBI Taxonomy" id="2851599"/>
    <lineage>
        <taxon>Bacteria</taxon>
        <taxon>Pseudomonadati</taxon>
        <taxon>Bacteroidota</taxon>
        <taxon>Chitinophagia</taxon>
        <taxon>Chitinophagales</taxon>
        <taxon>Chitinophagaceae</taxon>
        <taxon>Pinibacter</taxon>
    </lineage>
</organism>
<evidence type="ECO:0000313" key="1">
    <source>
        <dbReference type="EMBL" id="MBV4360221.1"/>
    </source>
</evidence>
<evidence type="ECO:0000313" key="2">
    <source>
        <dbReference type="Proteomes" id="UP000812270"/>
    </source>
</evidence>
<protein>
    <submittedName>
        <fullName evidence="1">Uncharacterized protein</fullName>
    </submittedName>
</protein>